<keyword evidence="8" id="KW-0496">Mitochondrion</keyword>
<sequence>MSSLRSLRFNFARTRTLTGRLVSSRSVSSASSSIPITPKHNSSNSFYLSILAVSILSGVVGYSFNSSSSSSSATSSSSSSLNDAYFKNTKYGSPQDFKNAIQELRETFKDGPVDVDTTPDVLESHGFSSVNAYHEGHPYSVIVFPTSTQDVVKIVNIATKYKMPIVPYSGATSLEGQTLGHPLGGICIDLSGMDKILAINEEDSDIVVQPGCEWQEINATLKEKGIPLFFPLDPGPGATIGGMIATGCSGTNAVRYGTAKGEWFLNITAVLPNGEVIKTRQRSRKSSAGFDLTKLFVGAEGTLGIVTEATLRLAPLLPTSVAVVQFPDVKKATEATRDIINTGAGIQCIELLDSKFMYATNQFGASKRKWPEKDTLFIKLQGRLIILTTFCRVVLTTLSHIKPGPSQSFLTETSKLVQRIAAKHGGTGYEHAKSKEEADDLWADRKNAHFSTVALRPGCRSWPTDVCVPVSQLPTLVYETQKDLAETGLIATTVGHVGDGNFHTLMLIESDSDLAKAAAASDRMVKRAIALDGTCTGEHGVGLGKKKYLVDELGVETVELLKTIKRTIDPFNLFNPGKLYPGSVIPGSSASPKA</sequence>
<dbReference type="GO" id="GO:0071949">
    <property type="term" value="F:FAD binding"/>
    <property type="evidence" value="ECO:0007669"/>
    <property type="project" value="InterPro"/>
</dbReference>
<dbReference type="InterPro" id="IPR016164">
    <property type="entry name" value="FAD-linked_Oxase-like_C"/>
</dbReference>
<comment type="similarity">
    <text evidence="3">Belongs to the FAD-binding oxidoreductase/transferase type 4 family.</text>
</comment>
<keyword evidence="7" id="KW-0560">Oxidoreductase</keyword>
<dbReference type="FunFam" id="3.30.465.10:FF:000014">
    <property type="entry name" value="D-lactate dehydrogenase (Cytochrome), putative"/>
    <property type="match status" value="1"/>
</dbReference>
<comment type="subcellular location">
    <subcellularLocation>
        <location evidence="2">Mitochondrion</location>
    </subcellularLocation>
</comment>
<evidence type="ECO:0000256" key="6">
    <source>
        <dbReference type="ARBA" id="ARBA00022946"/>
    </source>
</evidence>
<evidence type="ECO:0000259" key="11">
    <source>
        <dbReference type="PROSITE" id="PS51387"/>
    </source>
</evidence>
<keyword evidence="13" id="KW-1185">Reference proteome</keyword>
<proteinExistence type="inferred from homology"/>
<evidence type="ECO:0000313" key="13">
    <source>
        <dbReference type="Proteomes" id="UP001050691"/>
    </source>
</evidence>
<dbReference type="EMBL" id="BPWL01000008">
    <property type="protein sequence ID" value="GJJ13395.1"/>
    <property type="molecule type" value="Genomic_DNA"/>
</dbReference>
<evidence type="ECO:0000256" key="9">
    <source>
        <dbReference type="ARBA" id="ARBA00038897"/>
    </source>
</evidence>
<dbReference type="GO" id="GO:0008720">
    <property type="term" value="F:D-lactate dehydrogenase (NAD+) activity"/>
    <property type="evidence" value="ECO:0007669"/>
    <property type="project" value="TreeGrafter"/>
</dbReference>
<evidence type="ECO:0000256" key="4">
    <source>
        <dbReference type="ARBA" id="ARBA00022630"/>
    </source>
</evidence>
<evidence type="ECO:0000313" key="12">
    <source>
        <dbReference type="EMBL" id="GJJ13395.1"/>
    </source>
</evidence>
<keyword evidence="4" id="KW-0285">Flavoprotein</keyword>
<dbReference type="AlphaFoldDB" id="A0AAV5AGC9"/>
<dbReference type="FunFam" id="3.30.70.2740:FF:000001">
    <property type="entry name" value="D-lactate dehydrogenase mitochondrial"/>
    <property type="match status" value="1"/>
</dbReference>
<dbReference type="Gene3D" id="3.30.465.10">
    <property type="match status" value="1"/>
</dbReference>
<dbReference type="PROSITE" id="PS51387">
    <property type="entry name" value="FAD_PCMH"/>
    <property type="match status" value="1"/>
</dbReference>
<dbReference type="Proteomes" id="UP001050691">
    <property type="component" value="Unassembled WGS sequence"/>
</dbReference>
<comment type="caution">
    <text evidence="12">The sequence shown here is derived from an EMBL/GenBank/DDBJ whole genome shotgun (WGS) entry which is preliminary data.</text>
</comment>
<comment type="cofactor">
    <cofactor evidence="1">
        <name>FAD</name>
        <dbReference type="ChEBI" id="CHEBI:57692"/>
    </cofactor>
</comment>
<dbReference type="InterPro" id="IPR016169">
    <property type="entry name" value="FAD-bd_PCMH_sub2"/>
</dbReference>
<dbReference type="GO" id="GO:0005739">
    <property type="term" value="C:mitochondrion"/>
    <property type="evidence" value="ECO:0007669"/>
    <property type="project" value="UniProtKB-SubCell"/>
</dbReference>
<dbReference type="InterPro" id="IPR016166">
    <property type="entry name" value="FAD-bd_PCMH"/>
</dbReference>
<protein>
    <recommendedName>
        <fullName evidence="9">D-lactate dehydrogenase (cytochrome)</fullName>
        <ecNumber evidence="9">1.1.2.4</ecNumber>
    </recommendedName>
</protein>
<name>A0AAV5AGC9_9AGAM</name>
<dbReference type="FunFam" id="1.10.45.10:FF:000001">
    <property type="entry name" value="D-lactate dehydrogenase mitochondrial"/>
    <property type="match status" value="1"/>
</dbReference>
<dbReference type="InterPro" id="IPR036318">
    <property type="entry name" value="FAD-bd_PCMH-like_sf"/>
</dbReference>
<dbReference type="PANTHER" id="PTHR11748">
    <property type="entry name" value="D-LACTATE DEHYDROGENASE"/>
    <property type="match status" value="1"/>
</dbReference>
<accession>A0AAV5AGC9</accession>
<keyword evidence="6" id="KW-0809">Transit peptide</keyword>
<evidence type="ECO:0000256" key="1">
    <source>
        <dbReference type="ARBA" id="ARBA00001974"/>
    </source>
</evidence>
<dbReference type="Pfam" id="PF02913">
    <property type="entry name" value="FAD-oxidase_C"/>
    <property type="match status" value="1"/>
</dbReference>
<keyword evidence="5" id="KW-0274">FAD</keyword>
<evidence type="ECO:0000256" key="3">
    <source>
        <dbReference type="ARBA" id="ARBA00008000"/>
    </source>
</evidence>
<dbReference type="Gene3D" id="1.10.45.10">
    <property type="entry name" value="Vanillyl-alcohol Oxidase, Chain A, domain 4"/>
    <property type="match status" value="1"/>
</dbReference>
<dbReference type="InterPro" id="IPR004113">
    <property type="entry name" value="FAD-bd_oxidored_4_C"/>
</dbReference>
<dbReference type="InterPro" id="IPR006094">
    <property type="entry name" value="Oxid_FAD_bind_N"/>
</dbReference>
<dbReference type="Gene3D" id="3.30.70.2740">
    <property type="match status" value="1"/>
</dbReference>
<evidence type="ECO:0000256" key="2">
    <source>
        <dbReference type="ARBA" id="ARBA00004173"/>
    </source>
</evidence>
<dbReference type="GO" id="GO:0004458">
    <property type="term" value="F:D-lactate dehydrogenase (cytochrome) activity"/>
    <property type="evidence" value="ECO:0007669"/>
    <property type="project" value="UniProtKB-EC"/>
</dbReference>
<organism evidence="12 13">
    <name type="scientific">Clathrus columnatus</name>
    <dbReference type="NCBI Taxonomy" id="1419009"/>
    <lineage>
        <taxon>Eukaryota</taxon>
        <taxon>Fungi</taxon>
        <taxon>Dikarya</taxon>
        <taxon>Basidiomycota</taxon>
        <taxon>Agaricomycotina</taxon>
        <taxon>Agaricomycetes</taxon>
        <taxon>Phallomycetidae</taxon>
        <taxon>Phallales</taxon>
        <taxon>Clathraceae</taxon>
        <taxon>Clathrus</taxon>
    </lineage>
</organism>
<gene>
    <name evidence="12" type="ORF">Clacol_007649</name>
</gene>
<evidence type="ECO:0000256" key="5">
    <source>
        <dbReference type="ARBA" id="ARBA00022827"/>
    </source>
</evidence>
<feature type="domain" description="FAD-binding PCMH-type" evidence="11">
    <location>
        <begin position="134"/>
        <end position="316"/>
    </location>
</feature>
<dbReference type="EC" id="1.1.2.4" evidence="9"/>
<dbReference type="SUPFAM" id="SSF56176">
    <property type="entry name" value="FAD-binding/transporter-associated domain-like"/>
    <property type="match status" value="1"/>
</dbReference>
<evidence type="ECO:0000256" key="10">
    <source>
        <dbReference type="ARBA" id="ARBA00051436"/>
    </source>
</evidence>
<dbReference type="Pfam" id="PF01565">
    <property type="entry name" value="FAD_binding_4"/>
    <property type="match status" value="1"/>
</dbReference>
<evidence type="ECO:0000256" key="7">
    <source>
        <dbReference type="ARBA" id="ARBA00023002"/>
    </source>
</evidence>
<comment type="catalytic activity">
    <reaction evidence="10">
        <text>(R)-lactate + 2 Fe(III)-[cytochrome c] = 2 Fe(II)-[cytochrome c] + pyruvate + 2 H(+)</text>
        <dbReference type="Rhea" id="RHEA:13521"/>
        <dbReference type="Rhea" id="RHEA-COMP:10350"/>
        <dbReference type="Rhea" id="RHEA-COMP:14399"/>
        <dbReference type="ChEBI" id="CHEBI:15361"/>
        <dbReference type="ChEBI" id="CHEBI:15378"/>
        <dbReference type="ChEBI" id="CHEBI:16004"/>
        <dbReference type="ChEBI" id="CHEBI:29033"/>
        <dbReference type="ChEBI" id="CHEBI:29034"/>
        <dbReference type="EC" id="1.1.2.4"/>
    </reaction>
</comment>
<reference evidence="12" key="1">
    <citation type="submission" date="2021-10" db="EMBL/GenBank/DDBJ databases">
        <title>De novo Genome Assembly of Clathrus columnatus (Basidiomycota, Fungi) Using Illumina and Nanopore Sequence Data.</title>
        <authorList>
            <person name="Ogiso-Tanaka E."/>
            <person name="Itagaki H."/>
            <person name="Hosoya T."/>
            <person name="Hosaka K."/>
        </authorList>
    </citation>
    <scope>NUCLEOTIDE SEQUENCE</scope>
    <source>
        <strain evidence="12">MO-923</strain>
    </source>
</reference>
<dbReference type="InterPro" id="IPR016171">
    <property type="entry name" value="Vanillyl_alc_oxidase_C-sub2"/>
</dbReference>
<dbReference type="GO" id="GO:1903457">
    <property type="term" value="P:lactate catabolic process"/>
    <property type="evidence" value="ECO:0007669"/>
    <property type="project" value="TreeGrafter"/>
</dbReference>
<dbReference type="PANTHER" id="PTHR11748:SF111">
    <property type="entry name" value="D-LACTATE DEHYDROGENASE, MITOCHONDRIAL-RELATED"/>
    <property type="match status" value="1"/>
</dbReference>
<evidence type="ECO:0000256" key="8">
    <source>
        <dbReference type="ARBA" id="ARBA00023128"/>
    </source>
</evidence>
<dbReference type="SUPFAM" id="SSF55103">
    <property type="entry name" value="FAD-linked oxidases, C-terminal domain"/>
    <property type="match status" value="1"/>
</dbReference>